<organism evidence="6 7">
    <name type="scientific">Paraburkholderia panacisoli</name>
    <dbReference type="NCBI Taxonomy" id="2603818"/>
    <lineage>
        <taxon>Bacteria</taxon>
        <taxon>Pseudomonadati</taxon>
        <taxon>Pseudomonadota</taxon>
        <taxon>Betaproteobacteria</taxon>
        <taxon>Burkholderiales</taxon>
        <taxon>Burkholderiaceae</taxon>
        <taxon>Paraburkholderia</taxon>
    </lineage>
</organism>
<accession>A0A5B0G640</accession>
<dbReference type="GO" id="GO:0005829">
    <property type="term" value="C:cytosol"/>
    <property type="evidence" value="ECO:0007669"/>
    <property type="project" value="TreeGrafter"/>
</dbReference>
<keyword evidence="3" id="KW-0238">DNA-binding</keyword>
<dbReference type="Pfam" id="PF03466">
    <property type="entry name" value="LysR_substrate"/>
    <property type="match status" value="1"/>
</dbReference>
<dbReference type="InterPro" id="IPR050950">
    <property type="entry name" value="HTH-type_LysR_regulators"/>
</dbReference>
<feature type="domain" description="HTH lysR-type" evidence="5">
    <location>
        <begin position="1"/>
        <end position="60"/>
    </location>
</feature>
<dbReference type="RefSeq" id="WP_149676194.1">
    <property type="nucleotide sequence ID" value="NZ_VTUZ01000064.1"/>
</dbReference>
<protein>
    <submittedName>
        <fullName evidence="6">LysR family transcriptional regulator</fullName>
    </submittedName>
</protein>
<dbReference type="EMBL" id="VTUZ01000064">
    <property type="protein sequence ID" value="KAA0998135.1"/>
    <property type="molecule type" value="Genomic_DNA"/>
</dbReference>
<gene>
    <name evidence="6" type="ORF">FVF58_45955</name>
</gene>
<keyword evidence="4" id="KW-0804">Transcription</keyword>
<dbReference type="InterPro" id="IPR036390">
    <property type="entry name" value="WH_DNA-bd_sf"/>
</dbReference>
<dbReference type="PANTHER" id="PTHR30419">
    <property type="entry name" value="HTH-TYPE TRANSCRIPTIONAL REGULATOR YBHD"/>
    <property type="match status" value="1"/>
</dbReference>
<keyword evidence="2" id="KW-0805">Transcription regulation</keyword>
<evidence type="ECO:0000256" key="1">
    <source>
        <dbReference type="ARBA" id="ARBA00009437"/>
    </source>
</evidence>
<dbReference type="PANTHER" id="PTHR30419:SF2">
    <property type="entry name" value="LYSR FAMILY TRANSCRIPTIONAL REGULATOR"/>
    <property type="match status" value="1"/>
</dbReference>
<evidence type="ECO:0000259" key="5">
    <source>
        <dbReference type="PROSITE" id="PS50931"/>
    </source>
</evidence>
<dbReference type="Gene3D" id="1.10.10.10">
    <property type="entry name" value="Winged helix-like DNA-binding domain superfamily/Winged helix DNA-binding domain"/>
    <property type="match status" value="1"/>
</dbReference>
<dbReference type="GO" id="GO:0003700">
    <property type="term" value="F:DNA-binding transcription factor activity"/>
    <property type="evidence" value="ECO:0007669"/>
    <property type="project" value="InterPro"/>
</dbReference>
<evidence type="ECO:0000313" key="7">
    <source>
        <dbReference type="Proteomes" id="UP000325273"/>
    </source>
</evidence>
<evidence type="ECO:0000256" key="2">
    <source>
        <dbReference type="ARBA" id="ARBA00023015"/>
    </source>
</evidence>
<reference evidence="6 7" key="1">
    <citation type="submission" date="2019-08" db="EMBL/GenBank/DDBJ databases">
        <title>Paraburkholderia sp. DCY113.</title>
        <authorList>
            <person name="Kang J."/>
        </authorList>
    </citation>
    <scope>NUCLEOTIDE SEQUENCE [LARGE SCALE GENOMIC DNA]</scope>
    <source>
        <strain evidence="6 7">DCY113</strain>
    </source>
</reference>
<evidence type="ECO:0000256" key="3">
    <source>
        <dbReference type="ARBA" id="ARBA00023125"/>
    </source>
</evidence>
<dbReference type="AlphaFoldDB" id="A0A5B0G640"/>
<dbReference type="SUPFAM" id="SSF46785">
    <property type="entry name" value="Winged helix' DNA-binding domain"/>
    <property type="match status" value="1"/>
</dbReference>
<dbReference type="SUPFAM" id="SSF53850">
    <property type="entry name" value="Periplasmic binding protein-like II"/>
    <property type="match status" value="1"/>
</dbReference>
<evidence type="ECO:0000313" key="6">
    <source>
        <dbReference type="EMBL" id="KAA0998135.1"/>
    </source>
</evidence>
<dbReference type="Pfam" id="PF00126">
    <property type="entry name" value="HTH_1"/>
    <property type="match status" value="1"/>
</dbReference>
<name>A0A5B0G640_9BURK</name>
<dbReference type="PROSITE" id="PS50931">
    <property type="entry name" value="HTH_LYSR"/>
    <property type="match status" value="1"/>
</dbReference>
<sequence>MRVDPVSLKLFLAVAELGTIAAAAEREHIAASAISKRISDLEAILATELFARSNKGIQLTVAGAALQNLARGVINNLDNVYASMRDFSSGTRGLVRIFANVSTIAQFLPHDLQAFVEKYPLVQLQLEEQISTVTLRGVAQNAADIGFYADLGSQPDGVTIMPYREDHLVVVAPQRHTLGRPASLTTADLLEHDLIGLQTGSFINLQLIKASSELGLPVKFRMQVNSFDAVCLMVEANMGLGILPRRLAQRYAKTFAIKLVPLHAPWTTRKLNICIHCHVRAGQAAFRLIRYRYVEALLAEPLCCLFSPAARCVAVPHASRLLPAIARVRGSNDQSACYNSAR</sequence>
<dbReference type="Gene3D" id="3.40.190.290">
    <property type="match status" value="1"/>
</dbReference>
<comment type="similarity">
    <text evidence="1">Belongs to the LysR transcriptional regulatory family.</text>
</comment>
<dbReference type="InterPro" id="IPR036388">
    <property type="entry name" value="WH-like_DNA-bd_sf"/>
</dbReference>
<dbReference type="GO" id="GO:0003677">
    <property type="term" value="F:DNA binding"/>
    <property type="evidence" value="ECO:0007669"/>
    <property type="project" value="UniProtKB-KW"/>
</dbReference>
<comment type="caution">
    <text evidence="6">The sequence shown here is derived from an EMBL/GenBank/DDBJ whole genome shotgun (WGS) entry which is preliminary data.</text>
</comment>
<dbReference type="InterPro" id="IPR005119">
    <property type="entry name" value="LysR_subst-bd"/>
</dbReference>
<dbReference type="InterPro" id="IPR000847">
    <property type="entry name" value="LysR_HTH_N"/>
</dbReference>
<proteinExistence type="inferred from homology"/>
<dbReference type="Proteomes" id="UP000325273">
    <property type="component" value="Unassembled WGS sequence"/>
</dbReference>
<keyword evidence="7" id="KW-1185">Reference proteome</keyword>
<evidence type="ECO:0000256" key="4">
    <source>
        <dbReference type="ARBA" id="ARBA00023163"/>
    </source>
</evidence>